<dbReference type="GO" id="GO:0045259">
    <property type="term" value="C:proton-transporting ATP synthase complex"/>
    <property type="evidence" value="ECO:0007669"/>
    <property type="project" value="UniProtKB-KW"/>
</dbReference>
<dbReference type="CTD" id="4508"/>
<dbReference type="AlphaFoldDB" id="A0A0R7GSN2"/>
<dbReference type="InterPro" id="IPR000568">
    <property type="entry name" value="ATP_synth_F0_asu"/>
</dbReference>
<dbReference type="OrthoDB" id="10055437at2759"/>
<dbReference type="RefSeq" id="YP_009192102.1">
    <property type="nucleotide sequence ID" value="NC_028706.1"/>
</dbReference>
<keyword evidence="8" id="KW-0406">Ion transport</keyword>
<dbReference type="PANTHER" id="PTHR11410">
    <property type="entry name" value="ATP SYNTHASE SUBUNIT A"/>
    <property type="match status" value="1"/>
</dbReference>
<dbReference type="Pfam" id="PF00119">
    <property type="entry name" value="ATP-synt_A"/>
    <property type="match status" value="1"/>
</dbReference>
<keyword evidence="7 12" id="KW-1133">Transmembrane helix</keyword>
<evidence type="ECO:0000256" key="4">
    <source>
        <dbReference type="ARBA" id="ARBA00022547"/>
    </source>
</evidence>
<feature type="transmembrane region" description="Helical" evidence="12">
    <location>
        <begin position="171"/>
        <end position="196"/>
    </location>
</feature>
<evidence type="ECO:0000256" key="5">
    <source>
        <dbReference type="ARBA" id="ARBA00022692"/>
    </source>
</evidence>
<dbReference type="Gene3D" id="1.20.120.220">
    <property type="entry name" value="ATP synthase, F0 complex, subunit A"/>
    <property type="match status" value="1"/>
</dbReference>
<keyword evidence="4" id="KW-0138">CF(0)</keyword>
<reference evidence="13" key="1">
    <citation type="journal article" date="2015" name="Gene">
        <title>The complete mitochondrial genome of the golden mussel limnoperna fortunei and comparative mitogenomics of mytilidae.</title>
        <authorList>
            <person name="Uliano-Silva M."/>
            <person name="Alves Americo J."/>
            <person name="Costa I."/>
            <person name="Schomaker-Bastos A."/>
            <person name="de Freitas Rebelo M."/>
            <person name="Prosdocimi F."/>
        </authorList>
    </citation>
    <scope>NUCLEOTIDE SEQUENCE</scope>
</reference>
<keyword evidence="9 12" id="KW-0472">Membrane</keyword>
<feature type="transmembrane region" description="Helical" evidence="12">
    <location>
        <begin position="100"/>
        <end position="122"/>
    </location>
</feature>
<feature type="transmembrane region" description="Helical" evidence="12">
    <location>
        <begin position="142"/>
        <end position="164"/>
    </location>
</feature>
<evidence type="ECO:0000313" key="13">
    <source>
        <dbReference type="EMBL" id="AKP18680.1"/>
    </source>
</evidence>
<name>A0A0R7GSN2_LIMFO</name>
<evidence type="ECO:0000256" key="2">
    <source>
        <dbReference type="ARBA" id="ARBA00006810"/>
    </source>
</evidence>
<feature type="transmembrane region" description="Helical" evidence="12">
    <location>
        <begin position="66"/>
        <end position="88"/>
    </location>
</feature>
<keyword evidence="13" id="KW-0496">Mitochondrion</keyword>
<dbReference type="CDD" id="cd00310">
    <property type="entry name" value="ATP-synt_Fo_a_6"/>
    <property type="match status" value="1"/>
</dbReference>
<evidence type="ECO:0000256" key="10">
    <source>
        <dbReference type="ARBA" id="ARBA00023310"/>
    </source>
</evidence>
<keyword evidence="5 12" id="KW-0812">Transmembrane</keyword>
<sequence>MMFDLMSIFEASKLSSFSAGPLWFSAILSVIFWIGSTFESAGMYKFTLSKFLSVGWFLVDGRSGRFLTGFPLSLASVFLIILAMNVMGCVPNSFCVSAHIAFGFSFSFLVCIALWVSSVGVAPLKSISALIPVGTPEWLCPYVWFIELVSIGMRPLTVGLRLMINLTAGHIILLMGSGFGGNLLLSGAHMFNFFALKWQYVGVGAWSGLWVFEVCVAFFQAIIFCMLLGLYSDDHNL</sequence>
<evidence type="ECO:0000256" key="8">
    <source>
        <dbReference type="ARBA" id="ARBA00023065"/>
    </source>
</evidence>
<dbReference type="EMBL" id="KP756905">
    <property type="protein sequence ID" value="AKP18680.1"/>
    <property type="molecule type" value="Genomic_DNA"/>
</dbReference>
<dbReference type="InterPro" id="IPR045083">
    <property type="entry name" value="ATP_synth_F0_asu_bact/mt"/>
</dbReference>
<evidence type="ECO:0000256" key="6">
    <source>
        <dbReference type="ARBA" id="ARBA00022781"/>
    </source>
</evidence>
<feature type="transmembrane region" description="Helical" evidence="12">
    <location>
        <begin position="208"/>
        <end position="231"/>
    </location>
</feature>
<dbReference type="NCBIfam" id="TIGR01131">
    <property type="entry name" value="ATP_synt_6_or_A"/>
    <property type="match status" value="1"/>
</dbReference>
<comment type="similarity">
    <text evidence="2">Belongs to the ATPase A chain family.</text>
</comment>
<gene>
    <name evidence="13" type="primary">ATP6</name>
</gene>
<geneLocation type="mitochondrion" evidence="13"/>
<dbReference type="GeneID" id="26520979"/>
<evidence type="ECO:0000256" key="12">
    <source>
        <dbReference type="SAM" id="Phobius"/>
    </source>
</evidence>
<protein>
    <recommendedName>
        <fullName evidence="11">ATP synthase subunit a</fullName>
    </recommendedName>
</protein>
<evidence type="ECO:0000256" key="3">
    <source>
        <dbReference type="ARBA" id="ARBA00022448"/>
    </source>
</evidence>
<proteinExistence type="inferred from homology"/>
<dbReference type="GO" id="GO:0046933">
    <property type="term" value="F:proton-transporting ATP synthase activity, rotational mechanism"/>
    <property type="evidence" value="ECO:0007669"/>
    <property type="project" value="TreeGrafter"/>
</dbReference>
<keyword evidence="10" id="KW-0066">ATP synthesis</keyword>
<accession>A0A0R7GSN2</accession>
<organism evidence="13">
    <name type="scientific">Limnoperna fortunei</name>
    <name type="common">Golden mussel</name>
    <dbReference type="NCBI Taxonomy" id="356393"/>
    <lineage>
        <taxon>Eukaryota</taxon>
        <taxon>Metazoa</taxon>
        <taxon>Spiralia</taxon>
        <taxon>Lophotrochozoa</taxon>
        <taxon>Mollusca</taxon>
        <taxon>Bivalvia</taxon>
        <taxon>Autobranchia</taxon>
        <taxon>Pteriomorphia</taxon>
        <taxon>Mytilida</taxon>
        <taxon>Mytiloidea</taxon>
        <taxon>Mytilidae</taxon>
        <taxon>Arcuatulinae</taxon>
        <taxon>Limnoperna</taxon>
    </lineage>
</organism>
<evidence type="ECO:0000256" key="1">
    <source>
        <dbReference type="ARBA" id="ARBA00004141"/>
    </source>
</evidence>
<keyword evidence="6" id="KW-0375">Hydrogen ion transport</keyword>
<evidence type="ECO:0000256" key="9">
    <source>
        <dbReference type="ARBA" id="ARBA00023136"/>
    </source>
</evidence>
<feature type="transmembrane region" description="Helical" evidence="12">
    <location>
        <begin position="21"/>
        <end position="46"/>
    </location>
</feature>
<dbReference type="SUPFAM" id="SSF81336">
    <property type="entry name" value="F1F0 ATP synthase subunit A"/>
    <property type="match status" value="1"/>
</dbReference>
<evidence type="ECO:0000256" key="11">
    <source>
        <dbReference type="RuleBase" id="RU004450"/>
    </source>
</evidence>
<dbReference type="GO" id="GO:0005743">
    <property type="term" value="C:mitochondrial inner membrane"/>
    <property type="evidence" value="ECO:0007669"/>
    <property type="project" value="UniProtKB-SubCell"/>
</dbReference>
<dbReference type="PANTHER" id="PTHR11410:SF0">
    <property type="entry name" value="ATP SYNTHASE SUBUNIT A"/>
    <property type="match status" value="1"/>
</dbReference>
<evidence type="ECO:0000256" key="7">
    <source>
        <dbReference type="ARBA" id="ARBA00022989"/>
    </source>
</evidence>
<keyword evidence="3" id="KW-0813">Transport</keyword>
<dbReference type="InterPro" id="IPR035908">
    <property type="entry name" value="F0_ATP_A_sf"/>
</dbReference>
<dbReference type="PRINTS" id="PR00123">
    <property type="entry name" value="ATPASEA"/>
</dbReference>
<comment type="subcellular location">
    <subcellularLocation>
        <location evidence="1">Membrane</location>
        <topology evidence="1">Multi-pass membrane protein</topology>
    </subcellularLocation>
    <subcellularLocation>
        <location evidence="11">Mitochondrion inner membrane</location>
        <topology evidence="11">Multi-pass membrane protein</topology>
    </subcellularLocation>
</comment>